<dbReference type="RefSeq" id="WP_183246455.1">
    <property type="nucleotide sequence ID" value="NZ_JACHES010000001.1"/>
</dbReference>
<comment type="caution">
    <text evidence="4">The sequence shown here is derived from an EMBL/GenBank/DDBJ whole genome shotgun (WGS) entry which is preliminary data.</text>
</comment>
<dbReference type="PANTHER" id="PTHR33359">
    <property type="entry name" value="MOLYBDOPTERIN SYNTHASE SULFUR CARRIER SUBUNIT"/>
    <property type="match status" value="1"/>
</dbReference>
<dbReference type="CDD" id="cd00754">
    <property type="entry name" value="Ubl_MoaD"/>
    <property type="match status" value="1"/>
</dbReference>
<dbReference type="InterPro" id="IPR044672">
    <property type="entry name" value="MOCS2A"/>
</dbReference>
<dbReference type="GO" id="GO:0006777">
    <property type="term" value="P:Mo-molybdopterin cofactor biosynthetic process"/>
    <property type="evidence" value="ECO:0007669"/>
    <property type="project" value="InterPro"/>
</dbReference>
<gene>
    <name evidence="4" type="ORF">HNQ82_000234</name>
</gene>
<dbReference type="Gene3D" id="3.10.20.30">
    <property type="match status" value="1"/>
</dbReference>
<comment type="similarity">
    <text evidence="2">Belongs to the MoaD family.</text>
</comment>
<dbReference type="PANTHER" id="PTHR33359:SF1">
    <property type="entry name" value="MOLYBDOPTERIN SYNTHASE SULFUR CARRIER SUBUNIT"/>
    <property type="match status" value="1"/>
</dbReference>
<dbReference type="GO" id="GO:1990133">
    <property type="term" value="C:molybdopterin adenylyltransferase complex"/>
    <property type="evidence" value="ECO:0007669"/>
    <property type="project" value="TreeGrafter"/>
</dbReference>
<dbReference type="SUPFAM" id="SSF54285">
    <property type="entry name" value="MoaD/ThiS"/>
    <property type="match status" value="1"/>
</dbReference>
<proteinExistence type="inferred from homology"/>
<dbReference type="GO" id="GO:0000166">
    <property type="term" value="F:nucleotide binding"/>
    <property type="evidence" value="ECO:0007669"/>
    <property type="project" value="UniProtKB-KW"/>
</dbReference>
<evidence type="ECO:0000313" key="5">
    <source>
        <dbReference type="Proteomes" id="UP000523528"/>
    </source>
</evidence>
<reference evidence="4 5" key="1">
    <citation type="submission" date="2020-08" db="EMBL/GenBank/DDBJ databases">
        <title>Genomic Encyclopedia of Type Strains, Phase IV (KMG-IV): sequencing the most valuable type-strain genomes for metagenomic binning, comparative biology and taxonomic classification.</title>
        <authorList>
            <person name="Goeker M."/>
        </authorList>
    </citation>
    <scope>NUCLEOTIDE SEQUENCE [LARGE SCALE GENOMIC DNA]</scope>
    <source>
        <strain evidence="4 5">DSM 23211</strain>
    </source>
</reference>
<dbReference type="InterPro" id="IPR012675">
    <property type="entry name" value="Beta-grasp_dom_sf"/>
</dbReference>
<dbReference type="AlphaFoldDB" id="A0A7W9YNS3"/>
<evidence type="ECO:0000256" key="3">
    <source>
        <dbReference type="ARBA" id="ARBA00024247"/>
    </source>
</evidence>
<evidence type="ECO:0000313" key="4">
    <source>
        <dbReference type="EMBL" id="MBB6175424.1"/>
    </source>
</evidence>
<dbReference type="InterPro" id="IPR003749">
    <property type="entry name" value="ThiS/MoaD-like"/>
</dbReference>
<dbReference type="InterPro" id="IPR016155">
    <property type="entry name" value="Mopterin_synth/thiamin_S_b"/>
</dbReference>
<sequence>MIRVLLFAYIKERLGTEEVMFHEQQMTVRQLRERLQHEYDLQTAPSLMIAINEEFATDDDIIYADDVVALIPPVSGG</sequence>
<dbReference type="Proteomes" id="UP000523528">
    <property type="component" value="Unassembled WGS sequence"/>
</dbReference>
<dbReference type="NCBIfam" id="TIGR01682">
    <property type="entry name" value="moaD"/>
    <property type="match status" value="1"/>
</dbReference>
<dbReference type="EMBL" id="JACHES010000001">
    <property type="protein sequence ID" value="MBB6175424.1"/>
    <property type="molecule type" value="Genomic_DNA"/>
</dbReference>
<keyword evidence="1" id="KW-0547">Nucleotide-binding</keyword>
<keyword evidence="5" id="KW-1185">Reference proteome</keyword>
<evidence type="ECO:0000256" key="2">
    <source>
        <dbReference type="ARBA" id="ARBA00024200"/>
    </source>
</evidence>
<organism evidence="4 5">
    <name type="scientific">Anoxybacillus tengchongensis</name>
    <dbReference type="NCBI Taxonomy" id="576944"/>
    <lineage>
        <taxon>Bacteria</taxon>
        <taxon>Bacillati</taxon>
        <taxon>Bacillota</taxon>
        <taxon>Bacilli</taxon>
        <taxon>Bacillales</taxon>
        <taxon>Anoxybacillaceae</taxon>
        <taxon>Anoxybacillus</taxon>
    </lineage>
</organism>
<name>A0A7W9YNS3_9BACL</name>
<protein>
    <recommendedName>
        <fullName evidence="3">Molybdopterin synthase sulfur carrier subunit</fullName>
    </recommendedName>
</protein>
<dbReference type="Pfam" id="PF02597">
    <property type="entry name" value="ThiS"/>
    <property type="match status" value="1"/>
</dbReference>
<accession>A0A7W9YNS3</accession>
<evidence type="ECO:0000256" key="1">
    <source>
        <dbReference type="ARBA" id="ARBA00022741"/>
    </source>
</evidence>